<reference evidence="1 2" key="1">
    <citation type="submission" date="2023-09" db="EMBL/GenBank/DDBJ databases">
        <authorList>
            <person name="Wang M."/>
        </authorList>
    </citation>
    <scope>NUCLEOTIDE SEQUENCE [LARGE SCALE GENOMIC DNA]</scope>
    <source>
        <strain evidence="1">GT-2023</strain>
        <tissue evidence="1">Liver</tissue>
    </source>
</reference>
<gene>
    <name evidence="1" type="ORF">QQF64_006509</name>
</gene>
<evidence type="ECO:0000313" key="2">
    <source>
        <dbReference type="Proteomes" id="UP001558613"/>
    </source>
</evidence>
<evidence type="ECO:0000313" key="1">
    <source>
        <dbReference type="EMBL" id="KAL1261244.1"/>
    </source>
</evidence>
<organism evidence="1 2">
    <name type="scientific">Cirrhinus molitorella</name>
    <name type="common">mud carp</name>
    <dbReference type="NCBI Taxonomy" id="172907"/>
    <lineage>
        <taxon>Eukaryota</taxon>
        <taxon>Metazoa</taxon>
        <taxon>Chordata</taxon>
        <taxon>Craniata</taxon>
        <taxon>Vertebrata</taxon>
        <taxon>Euteleostomi</taxon>
        <taxon>Actinopterygii</taxon>
        <taxon>Neopterygii</taxon>
        <taxon>Teleostei</taxon>
        <taxon>Ostariophysi</taxon>
        <taxon>Cypriniformes</taxon>
        <taxon>Cyprinidae</taxon>
        <taxon>Labeoninae</taxon>
        <taxon>Labeonini</taxon>
        <taxon>Cirrhinus</taxon>
    </lineage>
</organism>
<dbReference type="InterPro" id="IPR039598">
    <property type="entry name" value="HMGXB3"/>
</dbReference>
<comment type="caution">
    <text evidence="1">The sequence shown here is derived from an EMBL/GenBank/DDBJ whole genome shotgun (WGS) entry which is preliminary data.</text>
</comment>
<dbReference type="PANTHER" id="PTHR17609">
    <property type="entry name" value="HMG DOMAIN-CONTAINING PROTEIN 3"/>
    <property type="match status" value="1"/>
</dbReference>
<dbReference type="EMBL" id="JAYMGO010000014">
    <property type="protein sequence ID" value="KAL1261244.1"/>
    <property type="molecule type" value="Genomic_DNA"/>
</dbReference>
<keyword evidence="2" id="KW-1185">Reference proteome</keyword>
<proteinExistence type="predicted"/>
<accession>A0ABR3M815</accession>
<protein>
    <submittedName>
        <fullName evidence="1">Uncharacterized protein</fullName>
    </submittedName>
</protein>
<dbReference type="Proteomes" id="UP001558613">
    <property type="component" value="Unassembled WGS sequence"/>
</dbReference>
<name>A0ABR3M815_9TELE</name>
<sequence>MHFEALTDHEYTYSCVKCGYHPAVVVMDLHKKAAFNMPVSDIPAPPPEYDGRVNMKDFWESVTAEIVCRGLLGSDCQNPFLVSPSYDYWAPWIGPRTRKEDTVLNTE</sequence>
<dbReference type="PANTHER" id="PTHR17609:SF3">
    <property type="entry name" value="SAP DOMAIN-CONTAINING PROTEIN"/>
    <property type="match status" value="1"/>
</dbReference>